<keyword evidence="2" id="KW-1133">Transmembrane helix</keyword>
<accession>A0A9W4H2Z5</accession>
<evidence type="ECO:0000313" key="4">
    <source>
        <dbReference type="Proteomes" id="UP001153328"/>
    </source>
</evidence>
<evidence type="ECO:0000256" key="2">
    <source>
        <dbReference type="SAM" id="Phobius"/>
    </source>
</evidence>
<dbReference type="InterPro" id="IPR036388">
    <property type="entry name" value="WH-like_DNA-bd_sf"/>
</dbReference>
<dbReference type="Gene3D" id="1.10.10.10">
    <property type="entry name" value="Winged helix-like DNA-binding domain superfamily/Winged helix DNA-binding domain"/>
    <property type="match status" value="1"/>
</dbReference>
<dbReference type="SUPFAM" id="SSF88946">
    <property type="entry name" value="Sigma2 domain of RNA polymerase sigma factors"/>
    <property type="match status" value="1"/>
</dbReference>
<comment type="caution">
    <text evidence="3">The sequence shown here is derived from an EMBL/GenBank/DDBJ whole genome shotgun (WGS) entry which is preliminary data.</text>
</comment>
<gene>
    <name evidence="3" type="ORF">SBRY_40582</name>
</gene>
<keyword evidence="2" id="KW-0812">Transmembrane</keyword>
<dbReference type="EMBL" id="CAJVAX010000018">
    <property type="protein sequence ID" value="CAG7647095.1"/>
    <property type="molecule type" value="Genomic_DNA"/>
</dbReference>
<feature type="transmembrane region" description="Helical" evidence="2">
    <location>
        <begin position="220"/>
        <end position="240"/>
    </location>
</feature>
<sequence>MSTNVLDQAEAAPGRKTTGGTPPLPRQPGAATCPPRTPQDAFDALHSASAPGLIRQAYLLTGCRRLAFESVEYAFRRAWQHWPEVAVAADPVGWVRSRAHEYALSPWHRVRRAPGGRRPLPAALFGAVLQLPPRHRRAALLCDGLGMSVALAAAETESSTCAVAGRLAAARDAIDRHLGMADEPGASRRMLRSFLADGSTATMASARALRLSSERRARRLARTVYVGVAAFCALVAYVMFCGS</sequence>
<protein>
    <submittedName>
        <fullName evidence="3">Uncharacterized protein</fullName>
    </submittedName>
</protein>
<keyword evidence="2" id="KW-0472">Membrane</keyword>
<evidence type="ECO:0000313" key="3">
    <source>
        <dbReference type="EMBL" id="CAG7647095.1"/>
    </source>
</evidence>
<dbReference type="Proteomes" id="UP001153328">
    <property type="component" value="Unassembled WGS sequence"/>
</dbReference>
<proteinExistence type="predicted"/>
<dbReference type="GO" id="GO:0003700">
    <property type="term" value="F:DNA-binding transcription factor activity"/>
    <property type="evidence" value="ECO:0007669"/>
    <property type="project" value="InterPro"/>
</dbReference>
<dbReference type="RefSeq" id="WP_205048728.1">
    <property type="nucleotide sequence ID" value="NZ_CAJVAX010000018.1"/>
</dbReference>
<feature type="region of interest" description="Disordered" evidence="1">
    <location>
        <begin position="1"/>
        <end position="39"/>
    </location>
</feature>
<dbReference type="InterPro" id="IPR013325">
    <property type="entry name" value="RNA_pol_sigma_r2"/>
</dbReference>
<dbReference type="GO" id="GO:0006352">
    <property type="term" value="P:DNA-templated transcription initiation"/>
    <property type="evidence" value="ECO:0007669"/>
    <property type="project" value="InterPro"/>
</dbReference>
<organism evidence="3 4">
    <name type="scientific">Actinacidiphila bryophytorum</name>
    <dbReference type="NCBI Taxonomy" id="1436133"/>
    <lineage>
        <taxon>Bacteria</taxon>
        <taxon>Bacillati</taxon>
        <taxon>Actinomycetota</taxon>
        <taxon>Actinomycetes</taxon>
        <taxon>Kitasatosporales</taxon>
        <taxon>Streptomycetaceae</taxon>
        <taxon>Actinacidiphila</taxon>
    </lineage>
</organism>
<name>A0A9W4H2Z5_9ACTN</name>
<keyword evidence="4" id="KW-1185">Reference proteome</keyword>
<reference evidence="3" key="1">
    <citation type="submission" date="2021-06" db="EMBL/GenBank/DDBJ databases">
        <authorList>
            <person name="Arsene-Ploetze F."/>
        </authorList>
    </citation>
    <scope>NUCLEOTIDE SEQUENCE</scope>
    <source>
        <strain evidence="3">SBRY1</strain>
    </source>
</reference>
<dbReference type="AlphaFoldDB" id="A0A9W4H2Z5"/>
<evidence type="ECO:0000256" key="1">
    <source>
        <dbReference type="SAM" id="MobiDB-lite"/>
    </source>
</evidence>